<evidence type="ECO:0000256" key="1">
    <source>
        <dbReference type="ARBA" id="ARBA00010790"/>
    </source>
</evidence>
<name>A0AAV9JLJ5_9PEZI</name>
<comment type="caution">
    <text evidence="6">The sequence shown here is derived from an EMBL/GenBank/DDBJ whole genome shotgun (WGS) entry which is preliminary data.</text>
</comment>
<dbReference type="GO" id="GO:0016614">
    <property type="term" value="F:oxidoreductase activity, acting on CH-OH group of donors"/>
    <property type="evidence" value="ECO:0007669"/>
    <property type="project" value="InterPro"/>
</dbReference>
<dbReference type="PIRSF" id="PIRSF000137">
    <property type="entry name" value="Alcohol_oxidase"/>
    <property type="match status" value="1"/>
</dbReference>
<dbReference type="Proteomes" id="UP001324427">
    <property type="component" value="Unassembled WGS sequence"/>
</dbReference>
<evidence type="ECO:0000256" key="3">
    <source>
        <dbReference type="RuleBase" id="RU003968"/>
    </source>
</evidence>
<organism evidence="6 7">
    <name type="scientific">Oleoguttula mirabilis</name>
    <dbReference type="NCBI Taxonomy" id="1507867"/>
    <lineage>
        <taxon>Eukaryota</taxon>
        <taxon>Fungi</taxon>
        <taxon>Dikarya</taxon>
        <taxon>Ascomycota</taxon>
        <taxon>Pezizomycotina</taxon>
        <taxon>Dothideomycetes</taxon>
        <taxon>Dothideomycetidae</taxon>
        <taxon>Mycosphaerellales</taxon>
        <taxon>Teratosphaeriaceae</taxon>
        <taxon>Oleoguttula</taxon>
    </lineage>
</organism>
<evidence type="ECO:0000313" key="6">
    <source>
        <dbReference type="EMBL" id="KAK4546149.1"/>
    </source>
</evidence>
<feature type="domain" description="Glucose-methanol-choline oxidoreductase N-terminal" evidence="5">
    <location>
        <begin position="300"/>
        <end position="314"/>
    </location>
</feature>
<dbReference type="EMBL" id="JAVFHQ010000016">
    <property type="protein sequence ID" value="KAK4546149.1"/>
    <property type="molecule type" value="Genomic_DNA"/>
</dbReference>
<reference evidence="6 7" key="1">
    <citation type="submission" date="2021-11" db="EMBL/GenBank/DDBJ databases">
        <title>Black yeast isolated from Biological Soil Crust.</title>
        <authorList>
            <person name="Kurbessoian T."/>
        </authorList>
    </citation>
    <scope>NUCLEOTIDE SEQUENCE [LARGE SCALE GENOMIC DNA]</scope>
    <source>
        <strain evidence="6 7">CCFEE 5522</strain>
    </source>
</reference>
<dbReference type="InterPro" id="IPR036188">
    <property type="entry name" value="FAD/NAD-bd_sf"/>
</dbReference>
<dbReference type="PROSITE" id="PS00623">
    <property type="entry name" value="GMC_OXRED_1"/>
    <property type="match status" value="1"/>
</dbReference>
<sequence length="649" mass="70522">MTTNGVNGHANGNHLPALSTTAEDFLKHSYDYIIIGGGTAGLVVAARLTENADVTVGVLEAGKNRLDDPLINTPAAFLALYGNPEYDWGFRTEPQGENNNKRHHIPRGKVLGGSSAINYMMYVRGSDQDYDDWAAIVEDSSWSSANMKQYMRKHQTLEPIDESVIDRSNMPFVGENHGTSGPVRTGFNDTPMAIEANFIKACEETTGFDKKPTDPWSGDHLGFYNSLGCVAKSGPNKGKRSYAARGYFEANAQRPNLHVLCEATVSSVELTGDRATGVNFSYDGSAHTVKANREVIVSCGALQTPQILELSGIGDPEVLNKAGVECKVENKAVGINFQDHSMTFLGWELTPGNISLDAIHTPEAMEAAQRQYMETQGGPLTCVSSMQGFFPYKVRLLSTFPFGSLAYQTQLFATDAEQKEILSSIEDNYPTLTPFQKKQHELVVDHLKDDKSANLQLILIAATCNFATGPEDQSRIFVPPASPSAPHQITAAMCFQYPLSRGSIHIKSADVNDPPMIDPGLLTHPADAAVLAAGVRMLDGVAKSKHLDGKLLSRVRPNPEVDMSDAKEGRKIVHDFVMSEYHPCGSCAMGDAVDSRLRVKGVRGLRVADASVFPNNVSGNILSTVYMIAERAADMIKEDWDYAALSKLA</sequence>
<dbReference type="SUPFAM" id="SSF54373">
    <property type="entry name" value="FAD-linked reductases, C-terminal domain"/>
    <property type="match status" value="1"/>
</dbReference>
<dbReference type="Pfam" id="PF00732">
    <property type="entry name" value="GMC_oxred_N"/>
    <property type="match status" value="1"/>
</dbReference>
<dbReference type="SUPFAM" id="SSF51905">
    <property type="entry name" value="FAD/NAD(P)-binding domain"/>
    <property type="match status" value="1"/>
</dbReference>
<feature type="domain" description="Glucose-methanol-choline oxidoreductase N-terminal" evidence="4">
    <location>
        <begin position="108"/>
        <end position="131"/>
    </location>
</feature>
<keyword evidence="2 3" id="KW-0274">FAD</keyword>
<dbReference type="Gene3D" id="3.30.560.10">
    <property type="entry name" value="Glucose Oxidase, domain 3"/>
    <property type="match status" value="1"/>
</dbReference>
<keyword evidence="3" id="KW-0285">Flavoprotein</keyword>
<comment type="cofactor">
    <cofactor evidence="2">
        <name>FAD</name>
        <dbReference type="ChEBI" id="CHEBI:57692"/>
    </cofactor>
</comment>
<accession>A0AAV9JLJ5</accession>
<comment type="similarity">
    <text evidence="1 3">Belongs to the GMC oxidoreductase family.</text>
</comment>
<dbReference type="GO" id="GO:0050660">
    <property type="term" value="F:flavin adenine dinucleotide binding"/>
    <property type="evidence" value="ECO:0007669"/>
    <property type="project" value="InterPro"/>
</dbReference>
<dbReference type="AlphaFoldDB" id="A0AAV9JLJ5"/>
<gene>
    <name evidence="6" type="ORF">LTR36_002286</name>
</gene>
<dbReference type="InterPro" id="IPR000172">
    <property type="entry name" value="GMC_OxRdtase_N"/>
</dbReference>
<feature type="binding site" evidence="2">
    <location>
        <position position="110"/>
    </location>
    <ligand>
        <name>FAD</name>
        <dbReference type="ChEBI" id="CHEBI:57692"/>
    </ligand>
</feature>
<dbReference type="Pfam" id="PF05199">
    <property type="entry name" value="GMC_oxred_C"/>
    <property type="match status" value="1"/>
</dbReference>
<dbReference type="PANTHER" id="PTHR11552">
    <property type="entry name" value="GLUCOSE-METHANOL-CHOLINE GMC OXIDOREDUCTASE"/>
    <property type="match status" value="1"/>
</dbReference>
<evidence type="ECO:0000313" key="7">
    <source>
        <dbReference type="Proteomes" id="UP001324427"/>
    </source>
</evidence>
<proteinExistence type="inferred from homology"/>
<evidence type="ECO:0000259" key="5">
    <source>
        <dbReference type="PROSITE" id="PS00624"/>
    </source>
</evidence>
<feature type="binding site" evidence="2">
    <location>
        <position position="265"/>
    </location>
    <ligand>
        <name>FAD</name>
        <dbReference type="ChEBI" id="CHEBI:57692"/>
    </ligand>
</feature>
<evidence type="ECO:0000256" key="2">
    <source>
        <dbReference type="PIRSR" id="PIRSR000137-2"/>
    </source>
</evidence>
<dbReference type="PANTHER" id="PTHR11552:SF210">
    <property type="entry name" value="GLUCOSE-METHANOL-CHOLINE OXIDOREDUCTASE N-TERMINAL DOMAIN-CONTAINING PROTEIN-RELATED"/>
    <property type="match status" value="1"/>
</dbReference>
<dbReference type="InterPro" id="IPR012132">
    <property type="entry name" value="GMC_OxRdtase"/>
</dbReference>
<protein>
    <recommendedName>
        <fullName evidence="4 5">Glucose-methanol-choline oxidoreductase N-terminal domain-containing protein</fullName>
    </recommendedName>
</protein>
<dbReference type="InterPro" id="IPR007867">
    <property type="entry name" value="GMC_OxRtase_C"/>
</dbReference>
<dbReference type="PROSITE" id="PS00624">
    <property type="entry name" value="GMC_OXRED_2"/>
    <property type="match status" value="1"/>
</dbReference>
<keyword evidence="7" id="KW-1185">Reference proteome</keyword>
<dbReference type="Gene3D" id="3.50.50.60">
    <property type="entry name" value="FAD/NAD(P)-binding domain"/>
    <property type="match status" value="1"/>
</dbReference>
<evidence type="ECO:0000259" key="4">
    <source>
        <dbReference type="PROSITE" id="PS00623"/>
    </source>
</evidence>